<dbReference type="SUPFAM" id="SSF51556">
    <property type="entry name" value="Metallo-dependent hydrolases"/>
    <property type="match status" value="1"/>
</dbReference>
<evidence type="ECO:0000256" key="1">
    <source>
        <dbReference type="ARBA" id="ARBA00022857"/>
    </source>
</evidence>
<reference evidence="5 6" key="1">
    <citation type="journal article" date="2024" name="Front Chem Biol">
        <title>Unveiling the potential of Daldinia eschscholtzii MFLUCC 19-0629 through bioactivity and bioinformatics studies for enhanced sustainable agriculture production.</title>
        <authorList>
            <person name="Brooks S."/>
            <person name="Weaver J.A."/>
            <person name="Klomchit A."/>
            <person name="Alharthi S.A."/>
            <person name="Onlamun T."/>
            <person name="Nurani R."/>
            <person name="Vong T.K."/>
            <person name="Alberti F."/>
            <person name="Greco C."/>
        </authorList>
    </citation>
    <scope>NUCLEOTIDE SEQUENCE [LARGE SCALE GENOMIC DNA]</scope>
    <source>
        <strain evidence="5">MFLUCC 19-0629</strain>
    </source>
</reference>
<dbReference type="InterPro" id="IPR036291">
    <property type="entry name" value="NAD(P)-bd_dom_sf"/>
</dbReference>
<evidence type="ECO:0000259" key="4">
    <source>
        <dbReference type="Pfam" id="PF01979"/>
    </source>
</evidence>
<dbReference type="Gene3D" id="2.30.40.10">
    <property type="entry name" value="Urease, subunit C, domain 1"/>
    <property type="match status" value="1"/>
</dbReference>
<name>A0AAX6MZF3_9PEZI</name>
<evidence type="ECO:0000313" key="6">
    <source>
        <dbReference type="Proteomes" id="UP001369815"/>
    </source>
</evidence>
<dbReference type="CDD" id="cd05374">
    <property type="entry name" value="17beta-HSD-like_SDR_c"/>
    <property type="match status" value="1"/>
</dbReference>
<feature type="transmembrane region" description="Helical" evidence="3">
    <location>
        <begin position="134"/>
        <end position="154"/>
    </location>
</feature>
<dbReference type="PANTHER" id="PTHR35394:SF5">
    <property type="entry name" value="DUF3176 DOMAIN-CONTAINING PROTEIN"/>
    <property type="match status" value="1"/>
</dbReference>
<accession>A0AAX6MZF3</accession>
<keyword evidence="1" id="KW-0521">NADP</keyword>
<dbReference type="SUPFAM" id="SSF51735">
    <property type="entry name" value="NAD(P)-binding Rossmann-fold domains"/>
    <property type="match status" value="1"/>
</dbReference>
<gene>
    <name evidence="5" type="ORF">Daesc_000685</name>
</gene>
<feature type="region of interest" description="Disordered" evidence="2">
    <location>
        <begin position="1"/>
        <end position="81"/>
    </location>
</feature>
<dbReference type="InterPro" id="IPR011059">
    <property type="entry name" value="Metal-dep_hydrolase_composite"/>
</dbReference>
<feature type="domain" description="Amidohydrolase-related" evidence="4">
    <location>
        <begin position="918"/>
        <end position="1070"/>
    </location>
</feature>
<dbReference type="PRINTS" id="PR00081">
    <property type="entry name" value="GDHRDH"/>
</dbReference>
<proteinExistence type="predicted"/>
<sequence>MKKDVNATNESYQENPQLEQHNNASTGLGEGPRYNSFYNVSPENRNAASSNRNSTYDSLLMEPSNDPAAESGLENNEKESASSSTRRRLFRSWKWEIGACFLSLASIAAVIVVLSVENHKPLDQWAWRIGPTAVVSFIAAIAKSSMLVAIAEVLSQLKWQHFYGQTHPLIDLEIFDGASRGPLGAFELLRRKNIRTLLASLASIVVIISLLIDPFIQLVFEFPAISKPDPTAKAALNQTEVYDPNGYVIDSHLTGTAASAVNAQMQAAIIKAVSEQPQPPAAICSTGNCTWPPITTLGVCADCTDVTQEVNITCPGPTEENHGQYQCDYGMPSGGNTSSFIFRAGASGDLFPTRWNSSALSLGETPGDAGSHALLTYIEAIQLKAALDYDSDDISSVLRQPTAWTCTFSLCAKTYSGLSMTNGETRTSKPTEDLMVLTGDNTNGTSPIGEGLTGLSSYLGLKVNSSSSSESTYRINQADYANLANYLTELFSTGWGERGFGASNSVQQSAAPNLGWAFSGAEDMAQVVGNIAESMTEVMRNSRNSTPITGEALRSQVYIEVQWGWMALPLTLIALSLFLIIVIVVRTYRSDLPVWKSSSIALLSHKVNGWTPGSGAVRETSTLQKQAKDITVTLSNGSQAVVILRHATFAVGAKLLAGGTIIAFDDETQQLRVIREGSLLVEGDHITSVSDSVAPDTTPAGVEVINCTGNIITPGFIDTHRHGWQTVFRTFGSNTTLAEYFERYSSPVAQPLFTPEDVYISQLTGIYEALNAGVTTILDHAHHTWTREHAVAGLNASIDSGGRIFYAYEFQNFPEFSIQNQIVHWRELASTISNDLIALGIAYDGWIGDPQDPDTAAVIKLALSKSLQPMMWKDLGYVRTMDDVFSQQTSNNPELLHRLGLLNTSIPIVFSHASEINAKSAELLRQTNQHISITPESEMHYGHLHPTSHLILDQASLGVDTHFTFSTDILTQARLWLQSTRARLYKTAIDNWQIPANSPMSVNQAFLLATRNGGLALGRPDLGVLKPNATADILVWDGRSPGMLGWVDPISAVILHANVGDIKDVIVGGEFRKRDGKLVVEDYASVQDKFLQSATRIQAKLKEIPIPVPEGRFMGGYPYGPVLEVDAQRGEGTGTCEVQKQDRVTMAQKRTILITGCSDGSLGSALASAFHDAGWRVFASARNPSKLKSVQAAGIETIQIDVLSDESVAEGVAKVKELTGGTLDALFNNAGGGYSLPLLDIDIKKAHELFELNVFSIIRVTRAFIPLLIKSSGMVVNNTSVSSLLTGAVPFQGTYGASKAAATSITEILRLELAPFGVRVINLLTGSIHSTFFDNAPQPVLPPNSLYNVAKEHIENTMKGANTLHNASDPNQWARQVANDLSRPHPPNWIWRGKYVWPARITSWFPVGFFDGFLKSLGGVDVLERKIKEQGGPSKIKTS</sequence>
<organism evidence="5 6">
    <name type="scientific">Daldinia eschscholtzii</name>
    <dbReference type="NCBI Taxonomy" id="292717"/>
    <lineage>
        <taxon>Eukaryota</taxon>
        <taxon>Fungi</taxon>
        <taxon>Dikarya</taxon>
        <taxon>Ascomycota</taxon>
        <taxon>Pezizomycotina</taxon>
        <taxon>Sordariomycetes</taxon>
        <taxon>Xylariomycetidae</taxon>
        <taxon>Xylariales</taxon>
        <taxon>Hypoxylaceae</taxon>
        <taxon>Daldinia</taxon>
    </lineage>
</organism>
<evidence type="ECO:0000256" key="3">
    <source>
        <dbReference type="SAM" id="Phobius"/>
    </source>
</evidence>
<feature type="domain" description="Amidohydrolase-related" evidence="4">
    <location>
        <begin position="711"/>
        <end position="815"/>
    </location>
</feature>
<dbReference type="EMBL" id="JBANMG010000001">
    <property type="protein sequence ID" value="KAK6957896.1"/>
    <property type="molecule type" value="Genomic_DNA"/>
</dbReference>
<dbReference type="PRINTS" id="PR00080">
    <property type="entry name" value="SDRFAMILY"/>
</dbReference>
<dbReference type="InterPro" id="IPR006680">
    <property type="entry name" value="Amidohydro-rel"/>
</dbReference>
<feature type="transmembrane region" description="Helical" evidence="3">
    <location>
        <begin position="197"/>
        <end position="220"/>
    </location>
</feature>
<dbReference type="GO" id="GO:0016810">
    <property type="term" value="F:hydrolase activity, acting on carbon-nitrogen (but not peptide) bonds"/>
    <property type="evidence" value="ECO:0007669"/>
    <property type="project" value="InterPro"/>
</dbReference>
<dbReference type="Pfam" id="PF11374">
    <property type="entry name" value="DUF3176"/>
    <property type="match status" value="1"/>
</dbReference>
<dbReference type="InterPro" id="IPR020904">
    <property type="entry name" value="Sc_DH/Rdtase_CS"/>
</dbReference>
<dbReference type="Pfam" id="PF01979">
    <property type="entry name" value="Amidohydro_1"/>
    <property type="match status" value="2"/>
</dbReference>
<evidence type="ECO:0000256" key="2">
    <source>
        <dbReference type="SAM" id="MobiDB-lite"/>
    </source>
</evidence>
<dbReference type="PROSITE" id="PS00061">
    <property type="entry name" value="ADH_SHORT"/>
    <property type="match status" value="1"/>
</dbReference>
<dbReference type="Pfam" id="PF00106">
    <property type="entry name" value="adh_short"/>
    <property type="match status" value="1"/>
</dbReference>
<dbReference type="InterPro" id="IPR032466">
    <property type="entry name" value="Metal_Hydrolase"/>
</dbReference>
<dbReference type="InterPro" id="IPR021514">
    <property type="entry name" value="DUF3176"/>
</dbReference>
<feature type="compositionally biased region" description="Polar residues" evidence="2">
    <location>
        <begin position="1"/>
        <end position="26"/>
    </location>
</feature>
<dbReference type="InterPro" id="IPR002347">
    <property type="entry name" value="SDR_fam"/>
</dbReference>
<keyword evidence="3" id="KW-0472">Membrane</keyword>
<dbReference type="Gene3D" id="3.40.50.720">
    <property type="entry name" value="NAD(P)-binding Rossmann-like Domain"/>
    <property type="match status" value="1"/>
</dbReference>
<keyword evidence="6" id="KW-1185">Reference proteome</keyword>
<feature type="transmembrane region" description="Helical" evidence="3">
    <location>
        <begin position="563"/>
        <end position="585"/>
    </location>
</feature>
<protein>
    <recommendedName>
        <fullName evidence="4">Amidohydrolase-related domain-containing protein</fullName>
    </recommendedName>
</protein>
<comment type="caution">
    <text evidence="5">The sequence shown here is derived from an EMBL/GenBank/DDBJ whole genome shotgun (WGS) entry which is preliminary data.</text>
</comment>
<keyword evidence="3" id="KW-0812">Transmembrane</keyword>
<dbReference type="PANTHER" id="PTHR35394">
    <property type="entry name" value="DUF3176 DOMAIN-CONTAINING PROTEIN"/>
    <property type="match status" value="1"/>
</dbReference>
<keyword evidence="3" id="KW-1133">Transmembrane helix</keyword>
<feature type="compositionally biased region" description="Low complexity" evidence="2">
    <location>
        <begin position="44"/>
        <end position="54"/>
    </location>
</feature>
<evidence type="ECO:0000313" key="5">
    <source>
        <dbReference type="EMBL" id="KAK6957896.1"/>
    </source>
</evidence>
<dbReference type="Proteomes" id="UP001369815">
    <property type="component" value="Unassembled WGS sequence"/>
</dbReference>
<dbReference type="SUPFAM" id="SSF51338">
    <property type="entry name" value="Composite domain of metallo-dependent hydrolases"/>
    <property type="match status" value="2"/>
</dbReference>
<dbReference type="Gene3D" id="3.20.20.140">
    <property type="entry name" value="Metal-dependent hydrolases"/>
    <property type="match status" value="1"/>
</dbReference>
<feature type="transmembrane region" description="Helical" evidence="3">
    <location>
        <begin position="95"/>
        <end position="114"/>
    </location>
</feature>